<evidence type="ECO:0000256" key="2">
    <source>
        <dbReference type="ARBA" id="ARBA00022801"/>
    </source>
</evidence>
<reference evidence="7" key="1">
    <citation type="journal article" date="2019" name="Int. J. Syst. Evol. Microbiol.">
        <title>The Global Catalogue of Microorganisms (GCM) 10K type strain sequencing project: providing services to taxonomists for standard genome sequencing and annotation.</title>
        <authorList>
            <consortium name="The Broad Institute Genomics Platform"/>
            <consortium name="The Broad Institute Genome Sequencing Center for Infectious Disease"/>
            <person name="Wu L."/>
            <person name="Ma J."/>
        </authorList>
    </citation>
    <scope>NUCLEOTIDE SEQUENCE [LARGE SCALE GENOMIC DNA]</scope>
    <source>
        <strain evidence="7">CGMCC 1.16326</strain>
    </source>
</reference>
<dbReference type="InterPro" id="IPR008979">
    <property type="entry name" value="Galactose-bd-like_sf"/>
</dbReference>
<dbReference type="SUPFAM" id="SSF49303">
    <property type="entry name" value="beta-Galactosidase/glucuronidase domain"/>
    <property type="match status" value="1"/>
</dbReference>
<dbReference type="SUPFAM" id="SSF51445">
    <property type="entry name" value="(Trans)glycosidases"/>
    <property type="match status" value="1"/>
</dbReference>
<comment type="similarity">
    <text evidence="1">Belongs to the glycosyl hydrolase 2 family.</text>
</comment>
<accession>A0ABW0H868</accession>
<sequence length="589" mass="66502">MAADDPFHHLHDEDYARPYLSGLVGAETYVPVNGRPVLSLAGDWRLTLDLFDEGLRQRWFALDETLPSQWPQPRDYEIEAGELVPVPSCWNLLKPEWTYFEGAAWYTRHLDWLRGPAGERAILNIGAANYAAFIFVNGRYVGGHRGGSTPFSLDVTDALQDGRNRLQVMVENRRSPVRVPMQHIDWFNYGGLYREISLMRLPAAFIRGARAVLLPGGREARFAIVLSEAVDTTAQVDVPELGLSLSVLIRGGRGEAEIPFAGQTWSPEAPRLYNVRFACGADQVDERIGFRTVEARGTEILLNGETLRLKGVCVHEDDLALGKVSTEADVRRRFRHVKELGGNFLRLSHYPHHEHVARIADEMGLLLWAEIPVYWAIAFDNPDTYADAENQLRELIARDVNRASVILWGVGNENADTDARLSFMARLAEAARRADPTRLVGAACLINRETFAIEDRLAEHLDVIGLNEYFGWYEPDFSGLDRLLANSDPGKPVIVSETGADALPGHRGAGRILFTEDWQAEFYRQQVRRLAATPYVAGIAAWLLYDFRTERRQTRFQKGFNRKGLIAEDKTTRKLAFWALSELFAEWRS</sequence>
<evidence type="ECO:0000313" key="6">
    <source>
        <dbReference type="EMBL" id="MFC5392533.1"/>
    </source>
</evidence>
<dbReference type="PANTHER" id="PTHR42732">
    <property type="entry name" value="BETA-GALACTOSIDASE"/>
    <property type="match status" value="1"/>
</dbReference>
<dbReference type="InterPro" id="IPR017853">
    <property type="entry name" value="GH"/>
</dbReference>
<keyword evidence="3" id="KW-0326">Glycosidase</keyword>
<dbReference type="Proteomes" id="UP001596104">
    <property type="component" value="Unassembled WGS sequence"/>
</dbReference>
<evidence type="ECO:0000256" key="3">
    <source>
        <dbReference type="ARBA" id="ARBA00023295"/>
    </source>
</evidence>
<dbReference type="Pfam" id="PF02837">
    <property type="entry name" value="Glyco_hydro_2_N"/>
    <property type="match status" value="1"/>
</dbReference>
<feature type="domain" description="Glycoside hydrolase family 2 catalytic" evidence="4">
    <location>
        <begin position="293"/>
        <end position="574"/>
    </location>
</feature>
<dbReference type="Gene3D" id="3.20.20.80">
    <property type="entry name" value="Glycosidases"/>
    <property type="match status" value="1"/>
</dbReference>
<protein>
    <submittedName>
        <fullName evidence="6">Glycoside hydrolase family 2 protein</fullName>
    </submittedName>
</protein>
<evidence type="ECO:0000259" key="5">
    <source>
        <dbReference type="Pfam" id="PF02837"/>
    </source>
</evidence>
<dbReference type="RefSeq" id="WP_377007333.1">
    <property type="nucleotide sequence ID" value="NZ_JBHSLV010000012.1"/>
</dbReference>
<dbReference type="Pfam" id="PF02836">
    <property type="entry name" value="Glyco_hydro_2_C"/>
    <property type="match status" value="1"/>
</dbReference>
<keyword evidence="2 6" id="KW-0378">Hydrolase</keyword>
<proteinExistence type="inferred from homology"/>
<dbReference type="InterPro" id="IPR006101">
    <property type="entry name" value="Glyco_hydro_2"/>
</dbReference>
<dbReference type="InterPro" id="IPR051913">
    <property type="entry name" value="GH2_Domain-Containing"/>
</dbReference>
<dbReference type="PANTHER" id="PTHR42732:SF1">
    <property type="entry name" value="BETA-MANNOSIDASE"/>
    <property type="match status" value="1"/>
</dbReference>
<dbReference type="SUPFAM" id="SSF49785">
    <property type="entry name" value="Galactose-binding domain-like"/>
    <property type="match status" value="1"/>
</dbReference>
<evidence type="ECO:0000256" key="1">
    <source>
        <dbReference type="ARBA" id="ARBA00007401"/>
    </source>
</evidence>
<dbReference type="InterPro" id="IPR006103">
    <property type="entry name" value="Glyco_hydro_2_cat"/>
</dbReference>
<dbReference type="Gene3D" id="2.60.120.260">
    <property type="entry name" value="Galactose-binding domain-like"/>
    <property type="match status" value="1"/>
</dbReference>
<dbReference type="EMBL" id="JBHSLV010000012">
    <property type="protein sequence ID" value="MFC5392533.1"/>
    <property type="molecule type" value="Genomic_DNA"/>
</dbReference>
<name>A0ABW0H868_9HYPH</name>
<dbReference type="InterPro" id="IPR006104">
    <property type="entry name" value="Glyco_hydro_2_N"/>
</dbReference>
<comment type="caution">
    <text evidence="6">The sequence shown here is derived from an EMBL/GenBank/DDBJ whole genome shotgun (WGS) entry which is preliminary data.</text>
</comment>
<dbReference type="PROSITE" id="PS00608">
    <property type="entry name" value="GLYCOSYL_HYDROL_F2_2"/>
    <property type="match status" value="1"/>
</dbReference>
<dbReference type="Gene3D" id="2.60.40.10">
    <property type="entry name" value="Immunoglobulins"/>
    <property type="match status" value="1"/>
</dbReference>
<evidence type="ECO:0000259" key="4">
    <source>
        <dbReference type="Pfam" id="PF02836"/>
    </source>
</evidence>
<keyword evidence="7" id="KW-1185">Reference proteome</keyword>
<gene>
    <name evidence="6" type="ORF">ACFPPC_07765</name>
</gene>
<dbReference type="InterPro" id="IPR013783">
    <property type="entry name" value="Ig-like_fold"/>
</dbReference>
<dbReference type="InterPro" id="IPR023232">
    <property type="entry name" value="Glyco_hydro_2_AS"/>
</dbReference>
<dbReference type="GO" id="GO:0016787">
    <property type="term" value="F:hydrolase activity"/>
    <property type="evidence" value="ECO:0007669"/>
    <property type="project" value="UniProtKB-KW"/>
</dbReference>
<feature type="domain" description="Glycosyl hydrolases family 2 sugar binding" evidence="5">
    <location>
        <begin position="39"/>
        <end position="202"/>
    </location>
</feature>
<dbReference type="PRINTS" id="PR00132">
    <property type="entry name" value="GLHYDRLASE2"/>
</dbReference>
<evidence type="ECO:0000313" key="7">
    <source>
        <dbReference type="Proteomes" id="UP001596104"/>
    </source>
</evidence>
<dbReference type="InterPro" id="IPR036156">
    <property type="entry name" value="Beta-gal/glucu_dom_sf"/>
</dbReference>
<organism evidence="6 7">
    <name type="scientific">Bosea vestrisii</name>
    <dbReference type="NCBI Taxonomy" id="151416"/>
    <lineage>
        <taxon>Bacteria</taxon>
        <taxon>Pseudomonadati</taxon>
        <taxon>Pseudomonadota</taxon>
        <taxon>Alphaproteobacteria</taxon>
        <taxon>Hyphomicrobiales</taxon>
        <taxon>Boseaceae</taxon>
        <taxon>Bosea</taxon>
    </lineage>
</organism>